<dbReference type="Gene3D" id="1.20.1070.10">
    <property type="entry name" value="Rhodopsin 7-helix transmembrane proteins"/>
    <property type="match status" value="2"/>
</dbReference>
<dbReference type="PANTHER" id="PTHR22752:SF1">
    <property type="entry name" value="G-PROTEIN COUPLED RECEPTOR 176"/>
    <property type="match status" value="1"/>
</dbReference>
<feature type="transmembrane region" description="Helical" evidence="11">
    <location>
        <begin position="207"/>
        <end position="231"/>
    </location>
</feature>
<organism evidence="13">
    <name type="scientific">Musca domestica</name>
    <name type="common">House fly</name>
    <dbReference type="NCBI Taxonomy" id="7370"/>
    <lineage>
        <taxon>Eukaryota</taxon>
        <taxon>Metazoa</taxon>
        <taxon>Ecdysozoa</taxon>
        <taxon>Arthropoda</taxon>
        <taxon>Hexapoda</taxon>
        <taxon>Insecta</taxon>
        <taxon>Pterygota</taxon>
        <taxon>Neoptera</taxon>
        <taxon>Endopterygota</taxon>
        <taxon>Diptera</taxon>
        <taxon>Brachycera</taxon>
        <taxon>Muscomorpha</taxon>
        <taxon>Muscoidea</taxon>
        <taxon>Muscidae</taxon>
        <taxon>Musca</taxon>
    </lineage>
</organism>
<dbReference type="GO" id="GO:0005886">
    <property type="term" value="C:plasma membrane"/>
    <property type="evidence" value="ECO:0007669"/>
    <property type="project" value="UniProtKB-SubCell"/>
</dbReference>
<feature type="transmembrane region" description="Helical" evidence="11">
    <location>
        <begin position="38"/>
        <end position="58"/>
    </location>
</feature>
<evidence type="ECO:0000259" key="12">
    <source>
        <dbReference type="PROSITE" id="PS50262"/>
    </source>
</evidence>
<dbReference type="GO" id="GO:0004930">
    <property type="term" value="F:G protein-coupled receptor activity"/>
    <property type="evidence" value="ECO:0007669"/>
    <property type="project" value="UniProtKB-KW"/>
</dbReference>
<dbReference type="EnsemblMetazoa" id="MDOA009098-RA">
    <property type="protein sequence ID" value="MDOA009098-PA"/>
    <property type="gene ID" value="MDOA009098"/>
</dbReference>
<comment type="subcellular location">
    <subcellularLocation>
        <location evidence="1">Cell membrane</location>
        <topology evidence="1">Multi-pass membrane protein</topology>
    </subcellularLocation>
</comment>
<feature type="region of interest" description="Disordered" evidence="10">
    <location>
        <begin position="665"/>
        <end position="687"/>
    </location>
</feature>
<dbReference type="PRINTS" id="PR00237">
    <property type="entry name" value="GPCRRHODOPSN"/>
</dbReference>
<evidence type="ECO:0000256" key="2">
    <source>
        <dbReference type="ARBA" id="ARBA00010663"/>
    </source>
</evidence>
<dbReference type="CDD" id="cd00637">
    <property type="entry name" value="7tm_classA_rhodopsin-like"/>
    <property type="match status" value="2"/>
</dbReference>
<feature type="region of interest" description="Disordered" evidence="10">
    <location>
        <begin position="507"/>
        <end position="535"/>
    </location>
</feature>
<evidence type="ECO:0000256" key="1">
    <source>
        <dbReference type="ARBA" id="ARBA00004651"/>
    </source>
</evidence>
<feature type="compositionally biased region" description="Polar residues" evidence="10">
    <location>
        <begin position="668"/>
        <end position="687"/>
    </location>
</feature>
<feature type="transmembrane region" description="Helical" evidence="11">
    <location>
        <begin position="566"/>
        <end position="587"/>
    </location>
</feature>
<feature type="transmembrane region" description="Helical" evidence="11">
    <location>
        <begin position="295"/>
        <end position="321"/>
    </location>
</feature>
<feature type="compositionally biased region" description="Low complexity" evidence="10">
    <location>
        <begin position="508"/>
        <end position="519"/>
    </location>
</feature>
<keyword evidence="9" id="KW-0807">Transducer</keyword>
<feature type="transmembrane region" description="Helical" evidence="11">
    <location>
        <begin position="6"/>
        <end position="26"/>
    </location>
</feature>
<name>A0A1I8MW97_MUSDO</name>
<keyword evidence="3" id="KW-1003">Cell membrane</keyword>
<keyword evidence="8" id="KW-0675">Receptor</keyword>
<protein>
    <recommendedName>
        <fullName evidence="12">G-protein coupled receptors family 1 profile domain-containing protein</fullName>
    </recommendedName>
</protein>
<feature type="transmembrane region" description="Helical" evidence="11">
    <location>
        <begin position="243"/>
        <end position="262"/>
    </location>
</feature>
<dbReference type="KEGG" id="mde:101896171"/>
<gene>
    <name evidence="13" type="primary">101896171</name>
</gene>
<proteinExistence type="inferred from homology"/>
<dbReference type="VEuPathDB" id="VectorBase:MDOMA2_003489"/>
<sequence length="786" mass="87083">MAIDFLILAVLLVSFVINFLALAAFWATPGLRSTANRFTINLLIINLTGCVLLAPTLFLSCGGSGDVGADGSDDGISSTTGSNESGLNLLLGDENDDSIEFYSKPGNQQMTIRHNGRLVEKEGIILRNFSQGSAEDGADRPRTIETIYKCNTTFCRELTIDEGVKSIVITEIEEENIIPQQDSREATAEIPDVLHHSLSTRSWSIDMAAALGAMAVLLIVGDTWCAVTDPLRYHSRISGVKSWILIGVTWTMGVLFGALSALREIDFESEIVIRKEKRPVLESSVFFSFDSASNIFSVVFSCAYFLLIILLPFGFVCGMYWRIISEARGNGLRMRQNGSSPLLQSAINLTQTQQGTPLQPHCNSLFVHRNSLASTSSQGGGLQMQIDLSPIKGSPTRPQRDPSVKMRISDDTRPHQELQNIILTLQTPSGECDTNYSVRVLESITSSPTCLYNDHREPGIRQVHSSPNLQRNSLVAHNVAPGTYPHQLLGSRLPQNVPGIHLLGQTFQQSQQHSPTSSHQPHHHSLQIPPMHSSSKTLSYMSSLRHRLSNASSLFKYREESRAARISILVVIMFLISYLPFGCLVVIQSRMPSANFRQSNELAIFMVLLAIASSPFIFAYRIKRVRRGVKRLVSCDDRWISRKIQRHNSCSSRLSANLNRNNSRVSAYSSNSTGGHLTPLSTPTSLPHRSNSCCHTFINMTMQPENAATSDRKSGNVGNDCECNTKRQIPTLQPGITVVEQIPLNDSTMPFFRASIKSKFLQLFFRRPTHFDCVAVPITRAEHRPV</sequence>
<feature type="domain" description="G-protein coupled receptors family 1 profile" evidence="12">
    <location>
        <begin position="216"/>
        <end position="618"/>
    </location>
</feature>
<keyword evidence="6" id="KW-0297">G-protein coupled receptor</keyword>
<keyword evidence="7 11" id="KW-0472">Membrane</keyword>
<feature type="transmembrane region" description="Helical" evidence="11">
    <location>
        <begin position="602"/>
        <end position="622"/>
    </location>
</feature>
<comment type="similarity">
    <text evidence="2">Belongs to the G-protein coupled receptor 1 family.</text>
</comment>
<dbReference type="RefSeq" id="XP_005182613.2">
    <property type="nucleotide sequence ID" value="XM_005182556.4"/>
</dbReference>
<evidence type="ECO:0000256" key="5">
    <source>
        <dbReference type="ARBA" id="ARBA00022989"/>
    </source>
</evidence>
<evidence type="ECO:0000256" key="11">
    <source>
        <dbReference type="SAM" id="Phobius"/>
    </source>
</evidence>
<dbReference type="InterPro" id="IPR000276">
    <property type="entry name" value="GPCR_Rhodpsn"/>
</dbReference>
<keyword evidence="5 11" id="KW-1133">Transmembrane helix</keyword>
<accession>A0A1I8MW97</accession>
<evidence type="ECO:0000256" key="10">
    <source>
        <dbReference type="SAM" id="MobiDB-lite"/>
    </source>
</evidence>
<dbReference type="AlphaFoldDB" id="A0A1I8MW97"/>
<dbReference type="InterPro" id="IPR017452">
    <property type="entry name" value="GPCR_Rhodpsn_7TM"/>
</dbReference>
<evidence type="ECO:0000256" key="3">
    <source>
        <dbReference type="ARBA" id="ARBA00022475"/>
    </source>
</evidence>
<evidence type="ECO:0000256" key="9">
    <source>
        <dbReference type="ARBA" id="ARBA00023224"/>
    </source>
</evidence>
<keyword evidence="4 11" id="KW-0812">Transmembrane</keyword>
<evidence type="ECO:0000313" key="13">
    <source>
        <dbReference type="EnsemblMetazoa" id="MDOA009098-PA"/>
    </source>
</evidence>
<dbReference type="OrthoDB" id="5980076at2759"/>
<dbReference type="PROSITE" id="PS50262">
    <property type="entry name" value="G_PROTEIN_RECEP_F1_2"/>
    <property type="match status" value="1"/>
</dbReference>
<evidence type="ECO:0000256" key="7">
    <source>
        <dbReference type="ARBA" id="ARBA00023136"/>
    </source>
</evidence>
<dbReference type="PANTHER" id="PTHR22752">
    <property type="entry name" value="G PROTEIN-COUPLED RECEPTOR"/>
    <property type="match status" value="1"/>
</dbReference>
<evidence type="ECO:0000256" key="4">
    <source>
        <dbReference type="ARBA" id="ARBA00022692"/>
    </source>
</evidence>
<dbReference type="SUPFAM" id="SSF81321">
    <property type="entry name" value="Family A G protein-coupled receptor-like"/>
    <property type="match status" value="1"/>
</dbReference>
<dbReference type="Pfam" id="PF00001">
    <property type="entry name" value="7tm_1"/>
    <property type="match status" value="1"/>
</dbReference>
<evidence type="ECO:0000256" key="8">
    <source>
        <dbReference type="ARBA" id="ARBA00023170"/>
    </source>
</evidence>
<dbReference type="VEuPathDB" id="VectorBase:MDOA009098"/>
<evidence type="ECO:0000256" key="6">
    <source>
        <dbReference type="ARBA" id="ARBA00023040"/>
    </source>
</evidence>
<reference evidence="13" key="1">
    <citation type="submission" date="2020-05" db="UniProtKB">
        <authorList>
            <consortium name="EnsemblMetazoa"/>
        </authorList>
    </citation>
    <scope>IDENTIFICATION</scope>
    <source>
        <strain evidence="13">Aabys</strain>
    </source>
</reference>
<dbReference type="eggNOG" id="ENOG502S21R">
    <property type="taxonomic scope" value="Eukaryota"/>
</dbReference>